<keyword evidence="3" id="KW-1185">Reference proteome</keyword>
<reference evidence="2 3" key="1">
    <citation type="submission" date="2018-06" db="EMBL/GenBank/DDBJ databases">
        <title>Whole genome sequencing of a novel hydrocarbon degrading bacterial strain, PW21 isolated from oil contaminated produced water sample.</title>
        <authorList>
            <person name="Nagkirti P."/>
            <person name="Shaikh A."/>
            <person name="Gowdaman V."/>
            <person name="Engineer A.E."/>
            <person name="Dagar S."/>
            <person name="Dhakephalkar P.K."/>
        </authorList>
    </citation>
    <scope>NUCLEOTIDE SEQUENCE [LARGE SCALE GENOMIC DNA]</scope>
    <source>
        <strain evidence="2 3">PW21</strain>
    </source>
</reference>
<sequence>MNGRRELSLEEELDRAVLLERLRRVQAARRASTLQPSPRRARATSALAGQPEPREPRAED</sequence>
<accession>A0A2W5WQP5</accession>
<name>A0A2W5WQP5_9MICO</name>
<protein>
    <submittedName>
        <fullName evidence="2">Uncharacterized protein</fullName>
    </submittedName>
</protein>
<feature type="region of interest" description="Disordered" evidence="1">
    <location>
        <begin position="28"/>
        <end position="60"/>
    </location>
</feature>
<dbReference type="EMBL" id="QKWH01000003">
    <property type="protein sequence ID" value="PZR53859.1"/>
    <property type="molecule type" value="Genomic_DNA"/>
</dbReference>
<evidence type="ECO:0000256" key="1">
    <source>
        <dbReference type="SAM" id="MobiDB-lite"/>
    </source>
</evidence>
<gene>
    <name evidence="2" type="ORF">DNL40_07065</name>
</gene>
<dbReference type="AlphaFoldDB" id="A0A2W5WQP5"/>
<evidence type="ECO:0000313" key="2">
    <source>
        <dbReference type="EMBL" id="PZR53859.1"/>
    </source>
</evidence>
<evidence type="ECO:0000313" key="3">
    <source>
        <dbReference type="Proteomes" id="UP000248783"/>
    </source>
</evidence>
<dbReference type="RefSeq" id="WP_111250526.1">
    <property type="nucleotide sequence ID" value="NZ_QKWH01000003.1"/>
</dbReference>
<proteinExistence type="predicted"/>
<comment type="caution">
    <text evidence="2">The sequence shown here is derived from an EMBL/GenBank/DDBJ whole genome shotgun (WGS) entry which is preliminary data.</text>
</comment>
<dbReference type="Proteomes" id="UP000248783">
    <property type="component" value="Unassembled WGS sequence"/>
</dbReference>
<organism evidence="2 3">
    <name type="scientific">Xylanimonas oleitrophica</name>
    <dbReference type="NCBI Taxonomy" id="2607479"/>
    <lineage>
        <taxon>Bacteria</taxon>
        <taxon>Bacillati</taxon>
        <taxon>Actinomycetota</taxon>
        <taxon>Actinomycetes</taxon>
        <taxon>Micrococcales</taxon>
        <taxon>Promicromonosporaceae</taxon>
        <taxon>Xylanimonas</taxon>
    </lineage>
</organism>